<dbReference type="InterPro" id="IPR017896">
    <property type="entry name" value="4Fe4S_Fe-S-bd"/>
</dbReference>
<dbReference type="Gene3D" id="3.30.70.20">
    <property type="match status" value="1"/>
</dbReference>
<feature type="domain" description="4Fe-4S ferredoxin-type" evidence="4">
    <location>
        <begin position="326"/>
        <end position="353"/>
    </location>
</feature>
<reference evidence="5" key="1">
    <citation type="submission" date="2021-11" db="EMBL/GenBank/DDBJ databases">
        <title>Isoprene-degrading acetogen.</title>
        <authorList>
            <person name="Yang Y."/>
            <person name="Jin H."/>
            <person name="Yan J."/>
        </authorList>
    </citation>
    <scope>NUCLEOTIDE SEQUENCE</scope>
    <source>
        <strain evidence="5">Berkeley</strain>
    </source>
</reference>
<evidence type="ECO:0000256" key="2">
    <source>
        <dbReference type="ARBA" id="ARBA00023004"/>
    </source>
</evidence>
<dbReference type="Pfam" id="PF13237">
    <property type="entry name" value="Fer4_10"/>
    <property type="match status" value="1"/>
</dbReference>
<dbReference type="EMBL" id="CP087994">
    <property type="protein sequence ID" value="UYO64358.1"/>
    <property type="molecule type" value="Genomic_DNA"/>
</dbReference>
<keyword evidence="1" id="KW-0479">Metal-binding</keyword>
<gene>
    <name evidence="5" type="ORF">LNN31_08040</name>
</gene>
<evidence type="ECO:0000256" key="1">
    <source>
        <dbReference type="ARBA" id="ARBA00022723"/>
    </source>
</evidence>
<keyword evidence="6" id="KW-1185">Reference proteome</keyword>
<evidence type="ECO:0000259" key="4">
    <source>
        <dbReference type="PROSITE" id="PS51379"/>
    </source>
</evidence>
<protein>
    <submittedName>
        <fullName evidence="5">4Fe-4S binding protein</fullName>
    </submittedName>
</protein>
<sequence length="376" mass="42967">MESGKVTVAKQKKYKNIKIKLGGMNFMKDVFERLREKLDELGAGFPKSSNGWDVGLLKNLYTDEEAELFIQMTDELETPEQVARRMGGDIEILTEMLYSMSKKGILYRVHDGSEIKYSTIPFVVGIWEFQKNNTNQEFFMNTFPYLMSDFGPALFKEDLPVLRYIPIKSELNTNLEIMKYDDATDIIKSSQRVSLAECMCRKLQRLAGNDCGHSLETCIQFDEWADYYVENGLAQYISNEEALEKLKIAEDENLVLEVANSQKPVLMCMCCSCCCGPMSILKTFPGKANNLLSNFFCKYDPEKCIKCDKCIEVCPMDARSRNEDVLSINLEKCVGCGICVKNCSGKASQLKEKQNQYIPAETMFDSFKQIEDKRKQ</sequence>
<evidence type="ECO:0000313" key="6">
    <source>
        <dbReference type="Proteomes" id="UP001163550"/>
    </source>
</evidence>
<dbReference type="Proteomes" id="UP001163550">
    <property type="component" value="Chromosome"/>
</dbReference>
<feature type="domain" description="4Fe-4S ferredoxin-type" evidence="4">
    <location>
        <begin position="295"/>
        <end position="324"/>
    </location>
</feature>
<dbReference type="PROSITE" id="PS51379">
    <property type="entry name" value="4FE4S_FER_2"/>
    <property type="match status" value="2"/>
</dbReference>
<keyword evidence="2" id="KW-0408">Iron</keyword>
<proteinExistence type="predicted"/>
<dbReference type="RefSeq" id="WP_228882125.1">
    <property type="nucleotide sequence ID" value="NZ_CABIIK010000043.1"/>
</dbReference>
<evidence type="ECO:0000256" key="3">
    <source>
        <dbReference type="ARBA" id="ARBA00023014"/>
    </source>
</evidence>
<evidence type="ECO:0000313" key="5">
    <source>
        <dbReference type="EMBL" id="UYO64358.1"/>
    </source>
</evidence>
<dbReference type="InterPro" id="IPR017900">
    <property type="entry name" value="4Fe4S_Fe_S_CS"/>
</dbReference>
<dbReference type="PROSITE" id="PS00198">
    <property type="entry name" value="4FE4S_FER_1"/>
    <property type="match status" value="1"/>
</dbReference>
<name>A0ABY6HII6_9FIRM</name>
<dbReference type="SUPFAM" id="SSF54862">
    <property type="entry name" value="4Fe-4S ferredoxins"/>
    <property type="match status" value="1"/>
</dbReference>
<keyword evidence="3" id="KW-0411">Iron-sulfur</keyword>
<organism evidence="5 6">
    <name type="scientific">Acetobacterium wieringae</name>
    <dbReference type="NCBI Taxonomy" id="52694"/>
    <lineage>
        <taxon>Bacteria</taxon>
        <taxon>Bacillati</taxon>
        <taxon>Bacillota</taxon>
        <taxon>Clostridia</taxon>
        <taxon>Eubacteriales</taxon>
        <taxon>Eubacteriaceae</taxon>
        <taxon>Acetobacterium</taxon>
    </lineage>
</organism>
<accession>A0ABY6HII6</accession>